<keyword evidence="5" id="KW-1185">Reference proteome</keyword>
<feature type="domain" description="Carbamoyltransferase" evidence="2">
    <location>
        <begin position="93"/>
        <end position="338"/>
    </location>
</feature>
<dbReference type="InterPro" id="IPR051338">
    <property type="entry name" value="NodU/CmcH_Carbamoyltrnsfr"/>
</dbReference>
<dbReference type="Gene3D" id="3.90.870.20">
    <property type="entry name" value="Carbamoyltransferase, C-terminal domain"/>
    <property type="match status" value="1"/>
</dbReference>
<dbReference type="STRING" id="634771.SAMN04488128_106471"/>
<sequence length="708" mass="79145">MKNRPIYVLGTGYSHDGSACLLKDGKIAVAIEKERITRIKHDGNNDTAAIQYCLDAEGITIHDVALVVQNGAAAGPVTDYHEGPRLFTKDVAVPIYNISHHLAHAYSTIGTCPFTTDFNIVVIDGSGASFDQCMDLDGFVPDREKIQQLPHLYYEKDSYYSYRNGKLQTVYKDFSEFGFFFRNREKYAGNMHSIGGVYEMFSKYCFSNVEDTGKLMGLGPYGEKGRFTDPLFDLKDGRVFVNYDTLDTLNQPSRSFSNLKNNFQYYADVACWVQDQVEEAILYTFRSRLEQDPAGRLTYAGGVALNAVANARLLRELDLKELYMQPAAADNGIAIGCAYYGWLEILGKENVRHNGTAFLGRPYSREEVESAVADIRAHDPLETKTLVDAYLRNIRYYNKAADLSGVVLQLSITDSGIYQLAFHDGEVELHYGVKKVPSVTITTEGRYFLQGMRNMDHFAALAQEGKITLSNGSDLFRIMQAVDFSARTEGLAEMEQQLSGGSQPFVVRRAENLASEVASLLAEGKIIGLYHGGAEFGPRALGHRSIIADPRIPGVRDHINSRIKLREDFRPFAPAVLEEDLLVYFRYQQDTPYMILVNEVRDEWAAQLSSVIHRNKSARVQTVNKIWNKSFYDILTAFKEQTGISVLLNTSFNRKGMPIVETPVEALNFFLGSELDCLVLEDLIILKKGTGEQATLTTAVPQAEQAAV</sequence>
<organism evidence="4 5">
    <name type="scientific">Chitinophaga eiseniae</name>
    <dbReference type="NCBI Taxonomy" id="634771"/>
    <lineage>
        <taxon>Bacteria</taxon>
        <taxon>Pseudomonadati</taxon>
        <taxon>Bacteroidota</taxon>
        <taxon>Chitinophagia</taxon>
        <taxon>Chitinophagales</taxon>
        <taxon>Chitinophagaceae</taxon>
        <taxon>Chitinophaga</taxon>
    </lineage>
</organism>
<proteinExistence type="inferred from homology"/>
<protein>
    <submittedName>
        <fullName evidence="4">Carbamoyltransferase N-terminus</fullName>
    </submittedName>
</protein>
<dbReference type="CDD" id="cd24098">
    <property type="entry name" value="ASKHA_NBD_TobZ_N"/>
    <property type="match status" value="1"/>
</dbReference>
<accession>A0A1T4TWA1</accession>
<dbReference type="GO" id="GO:0016740">
    <property type="term" value="F:transferase activity"/>
    <property type="evidence" value="ECO:0007669"/>
    <property type="project" value="UniProtKB-KW"/>
</dbReference>
<evidence type="ECO:0000313" key="5">
    <source>
        <dbReference type="Proteomes" id="UP000190367"/>
    </source>
</evidence>
<dbReference type="PANTHER" id="PTHR34847:SF1">
    <property type="entry name" value="NODULATION PROTEIN U"/>
    <property type="match status" value="1"/>
</dbReference>
<dbReference type="Gene3D" id="3.30.420.40">
    <property type="match status" value="1"/>
</dbReference>
<feature type="domain" description="Carbamoyltransferase C-terminal" evidence="3">
    <location>
        <begin position="518"/>
        <end position="687"/>
    </location>
</feature>
<dbReference type="Pfam" id="PF02543">
    <property type="entry name" value="Carbam_trans_N"/>
    <property type="match status" value="2"/>
</dbReference>
<evidence type="ECO:0000259" key="3">
    <source>
        <dbReference type="Pfam" id="PF16861"/>
    </source>
</evidence>
<gene>
    <name evidence="4" type="ORF">SAMN04488128_106471</name>
</gene>
<dbReference type="RefSeq" id="WP_078672805.1">
    <property type="nucleotide sequence ID" value="NZ_FUWZ01000006.1"/>
</dbReference>
<dbReference type="Proteomes" id="UP000190367">
    <property type="component" value="Unassembled WGS sequence"/>
</dbReference>
<dbReference type="InterPro" id="IPR038152">
    <property type="entry name" value="Carbam_trans_C_sf"/>
</dbReference>
<dbReference type="InterPro" id="IPR043129">
    <property type="entry name" value="ATPase_NBD"/>
</dbReference>
<name>A0A1T4TWA1_9BACT</name>
<dbReference type="PANTHER" id="PTHR34847">
    <property type="entry name" value="NODULATION PROTEIN U"/>
    <property type="match status" value="1"/>
</dbReference>
<dbReference type="EMBL" id="FUWZ01000006">
    <property type="protein sequence ID" value="SKA44737.1"/>
    <property type="molecule type" value="Genomic_DNA"/>
</dbReference>
<evidence type="ECO:0000259" key="2">
    <source>
        <dbReference type="Pfam" id="PF02543"/>
    </source>
</evidence>
<feature type="domain" description="Carbamoyltransferase" evidence="2">
    <location>
        <begin position="13"/>
        <end position="69"/>
    </location>
</feature>
<evidence type="ECO:0000256" key="1">
    <source>
        <dbReference type="ARBA" id="ARBA00006129"/>
    </source>
</evidence>
<dbReference type="InterPro" id="IPR003696">
    <property type="entry name" value="Carbtransf_dom"/>
</dbReference>
<dbReference type="SUPFAM" id="SSF53067">
    <property type="entry name" value="Actin-like ATPase domain"/>
    <property type="match status" value="1"/>
</dbReference>
<comment type="similarity">
    <text evidence="1">Belongs to the NodU/CmcH family.</text>
</comment>
<keyword evidence="4" id="KW-0808">Transferase</keyword>
<dbReference type="OrthoDB" id="9780777at2"/>
<dbReference type="AlphaFoldDB" id="A0A1T4TWA1"/>
<dbReference type="InterPro" id="IPR031730">
    <property type="entry name" value="Carbam_trans_C"/>
</dbReference>
<reference evidence="5" key="1">
    <citation type="submission" date="2017-02" db="EMBL/GenBank/DDBJ databases">
        <authorList>
            <person name="Varghese N."/>
            <person name="Submissions S."/>
        </authorList>
    </citation>
    <scope>NUCLEOTIDE SEQUENCE [LARGE SCALE GENOMIC DNA]</scope>
    <source>
        <strain evidence="5">DSM 22224</strain>
    </source>
</reference>
<dbReference type="Pfam" id="PF16861">
    <property type="entry name" value="Carbam_trans_C"/>
    <property type="match status" value="1"/>
</dbReference>
<evidence type="ECO:0000313" key="4">
    <source>
        <dbReference type="EMBL" id="SKA44737.1"/>
    </source>
</evidence>